<keyword evidence="4" id="KW-1185">Reference proteome</keyword>
<accession>A0ABT6TP57</accession>
<sequence>MKVAIVHEWLTTYAGSEKVVEQMLEVYPEADVFAMVDFLPEKDRGFLKDRKVRTSFLQNMPFAKKKYRQYLPLMPLAIEQFDLSAYDLILSSSHAVAKGVITGPNQLHISYVHSPIRYAWDMQHQYLRESGLQRGLKGAFAKWMLSRMRMWDYRTANGVDYFIANSEFIASRIWKVYRRESSVIYPPVNVNAFSYREDKEDFYLTASRMVPYKKMDMIAEAFAGMPDKKLVIIGDGPDMEKVKAQAAKAPNIQVLGYQPDAVLIDHMQRAKAFVFAAEEDFGITPVEAQACGTPVIAYGRGGSLETVRGLGVAQPTGVFFEEQTPAQVMAAVSRFENEGGAIQAANCRKNAVRFSPDSFRKKLQQHVDNKLHQNTRQAGSVQAVL</sequence>
<dbReference type="Pfam" id="PF13439">
    <property type="entry name" value="Glyco_transf_4"/>
    <property type="match status" value="1"/>
</dbReference>
<evidence type="ECO:0000259" key="2">
    <source>
        <dbReference type="Pfam" id="PF13439"/>
    </source>
</evidence>
<dbReference type="CDD" id="cd03804">
    <property type="entry name" value="GT4_WbaZ-like"/>
    <property type="match status" value="1"/>
</dbReference>
<dbReference type="InterPro" id="IPR028098">
    <property type="entry name" value="Glyco_trans_4-like_N"/>
</dbReference>
<evidence type="ECO:0000313" key="4">
    <source>
        <dbReference type="Proteomes" id="UP001161691"/>
    </source>
</evidence>
<dbReference type="InterPro" id="IPR050194">
    <property type="entry name" value="Glycosyltransferase_grp1"/>
</dbReference>
<evidence type="ECO:0000313" key="3">
    <source>
        <dbReference type="EMBL" id="MDI4648611.1"/>
    </source>
</evidence>
<dbReference type="EMBL" id="JAGRPV010000001">
    <property type="protein sequence ID" value="MDI4648611.1"/>
    <property type="molecule type" value="Genomic_DNA"/>
</dbReference>
<dbReference type="RefSeq" id="WP_282911312.1">
    <property type="nucleotide sequence ID" value="NZ_JAGRPV010000001.1"/>
</dbReference>
<dbReference type="SUPFAM" id="SSF53756">
    <property type="entry name" value="UDP-Glycosyltransferase/glycogen phosphorylase"/>
    <property type="match status" value="1"/>
</dbReference>
<reference evidence="3" key="1">
    <citation type="submission" date="2023-04" db="EMBL/GenBank/DDBJ databases">
        <title>Comparative genomic analysis of Cohnella hashimotonis sp. nov., isolated from the International Space Station.</title>
        <authorList>
            <person name="Venkateswaran K."/>
            <person name="Simpson A."/>
        </authorList>
    </citation>
    <scope>NUCLEOTIDE SEQUENCE</scope>
    <source>
        <strain evidence="3">F6_2S_P_1</strain>
    </source>
</reference>
<feature type="domain" description="Glycosyl transferase family 1" evidence="1">
    <location>
        <begin position="197"/>
        <end position="351"/>
    </location>
</feature>
<evidence type="ECO:0000259" key="1">
    <source>
        <dbReference type="Pfam" id="PF00534"/>
    </source>
</evidence>
<protein>
    <submittedName>
        <fullName evidence="3">Glycosyltransferase family 4 protein</fullName>
    </submittedName>
</protein>
<dbReference type="Proteomes" id="UP001161691">
    <property type="component" value="Unassembled WGS sequence"/>
</dbReference>
<dbReference type="InterPro" id="IPR001296">
    <property type="entry name" value="Glyco_trans_1"/>
</dbReference>
<name>A0ABT6TP57_9BACL</name>
<comment type="caution">
    <text evidence="3">The sequence shown here is derived from an EMBL/GenBank/DDBJ whole genome shotgun (WGS) entry which is preliminary data.</text>
</comment>
<feature type="domain" description="Glycosyltransferase subfamily 4-like N-terminal" evidence="2">
    <location>
        <begin position="39"/>
        <end position="190"/>
    </location>
</feature>
<dbReference type="Pfam" id="PF00534">
    <property type="entry name" value="Glycos_transf_1"/>
    <property type="match status" value="1"/>
</dbReference>
<dbReference type="PANTHER" id="PTHR45947">
    <property type="entry name" value="SULFOQUINOVOSYL TRANSFERASE SQD2"/>
    <property type="match status" value="1"/>
</dbReference>
<organism evidence="3 4">
    <name type="scientific">Cohnella hashimotonis</name>
    <dbReference type="NCBI Taxonomy" id="2826895"/>
    <lineage>
        <taxon>Bacteria</taxon>
        <taxon>Bacillati</taxon>
        <taxon>Bacillota</taxon>
        <taxon>Bacilli</taxon>
        <taxon>Bacillales</taxon>
        <taxon>Paenibacillaceae</taxon>
        <taxon>Cohnella</taxon>
    </lineage>
</organism>
<dbReference type="PANTHER" id="PTHR45947:SF3">
    <property type="entry name" value="SULFOQUINOVOSYL TRANSFERASE SQD2"/>
    <property type="match status" value="1"/>
</dbReference>
<proteinExistence type="predicted"/>
<dbReference type="Gene3D" id="3.40.50.2000">
    <property type="entry name" value="Glycogen Phosphorylase B"/>
    <property type="match status" value="2"/>
</dbReference>
<gene>
    <name evidence="3" type="ORF">KB449_26895</name>
</gene>